<dbReference type="PROSITE" id="PS50893">
    <property type="entry name" value="ABC_TRANSPORTER_2"/>
    <property type="match status" value="1"/>
</dbReference>
<sequence length="463" mass="49667">LIGHQLQMLVQVLQLLPCCLRLSRLVARVGVFAVELRRRQQWQQDWDSLSWMEFGRRLAFDNATVCTPSGRTLVSGLTLQIQPGEGLLQPPVVCGPSGSGKTALARCLGALWPVLRGKVVRPVEGGVGGGRAFVGGRTRRRSNRAGLKGWSSGLADDGAVVYLPRGPVLPLADCRDLREQVVVSSSGQCTGLSAASMQELDSLIQAVGLDHLSEGLGRDASLENLQRLALARLLWRKPAFAVIDGATSALPPADEDALLDACRGAGITLVTLVQREALHRHHSRMLTLEGRGRWRLEDISSRPAADPGAPQRPESSPKLRAPLAAAGGSGRLPRESSCGSAGGSMRPSVASVGDLLALRTEVRPWVFPTTHSWLMEPVRTLLDQLRLQLRLFFCLRWVSPAEVGAFVLVLALGFCGAWAEERAIGLGAAALRAVVERRRGAARQLVPRLLLCACARSGTHAAA</sequence>
<dbReference type="InterPro" id="IPR003439">
    <property type="entry name" value="ABC_transporter-like_ATP-bd"/>
</dbReference>
<keyword evidence="9" id="KW-0732">Signal</keyword>
<evidence type="ECO:0000313" key="12">
    <source>
        <dbReference type="Proteomes" id="UP001189429"/>
    </source>
</evidence>
<dbReference type="EMBL" id="CAUYUJ010004312">
    <property type="protein sequence ID" value="CAK0809078.1"/>
    <property type="molecule type" value="Genomic_DNA"/>
</dbReference>
<evidence type="ECO:0000259" key="10">
    <source>
        <dbReference type="PROSITE" id="PS50893"/>
    </source>
</evidence>
<gene>
    <name evidence="11" type="ORF">PCOR1329_LOCUS14418</name>
</gene>
<evidence type="ECO:0000313" key="11">
    <source>
        <dbReference type="EMBL" id="CAK0809078.1"/>
    </source>
</evidence>
<evidence type="ECO:0000256" key="8">
    <source>
        <dbReference type="SAM" id="MobiDB-lite"/>
    </source>
</evidence>
<comment type="caution">
    <text evidence="11">The sequence shown here is derived from an EMBL/GenBank/DDBJ whole genome shotgun (WGS) entry which is preliminary data.</text>
</comment>
<keyword evidence="4" id="KW-0547">Nucleotide-binding</keyword>
<dbReference type="PANTHER" id="PTHR11384:SF59">
    <property type="entry name" value="LYSOSOMAL COBALAMIN TRANSPORTER ABCD4"/>
    <property type="match status" value="1"/>
</dbReference>
<evidence type="ECO:0000256" key="7">
    <source>
        <dbReference type="ARBA" id="ARBA00023136"/>
    </source>
</evidence>
<dbReference type="InterPro" id="IPR050835">
    <property type="entry name" value="ABC_transporter_sub-D"/>
</dbReference>
<keyword evidence="12" id="KW-1185">Reference proteome</keyword>
<organism evidence="11 12">
    <name type="scientific">Prorocentrum cordatum</name>
    <dbReference type="NCBI Taxonomy" id="2364126"/>
    <lineage>
        <taxon>Eukaryota</taxon>
        <taxon>Sar</taxon>
        <taxon>Alveolata</taxon>
        <taxon>Dinophyceae</taxon>
        <taxon>Prorocentrales</taxon>
        <taxon>Prorocentraceae</taxon>
        <taxon>Prorocentrum</taxon>
    </lineage>
</organism>
<evidence type="ECO:0000256" key="1">
    <source>
        <dbReference type="ARBA" id="ARBA00008575"/>
    </source>
</evidence>
<reference evidence="11" key="1">
    <citation type="submission" date="2023-10" db="EMBL/GenBank/DDBJ databases">
        <authorList>
            <person name="Chen Y."/>
            <person name="Shah S."/>
            <person name="Dougan E. K."/>
            <person name="Thang M."/>
            <person name="Chan C."/>
        </authorList>
    </citation>
    <scope>NUCLEOTIDE SEQUENCE [LARGE SCALE GENOMIC DNA]</scope>
</reference>
<keyword evidence="7" id="KW-0472">Membrane</keyword>
<feature type="region of interest" description="Disordered" evidence="8">
    <location>
        <begin position="300"/>
        <end position="347"/>
    </location>
</feature>
<dbReference type="InterPro" id="IPR027417">
    <property type="entry name" value="P-loop_NTPase"/>
</dbReference>
<dbReference type="Gene3D" id="3.40.50.300">
    <property type="entry name" value="P-loop containing nucleotide triphosphate hydrolases"/>
    <property type="match status" value="1"/>
</dbReference>
<feature type="domain" description="ABC transporter" evidence="10">
    <location>
        <begin position="58"/>
        <end position="316"/>
    </location>
</feature>
<comment type="similarity">
    <text evidence="1">Belongs to the ABC transporter superfamily. ABCD family. Peroxisomal fatty acyl CoA transporter (TC 3.A.1.203) subfamily.</text>
</comment>
<feature type="non-terminal residue" evidence="11">
    <location>
        <position position="463"/>
    </location>
</feature>
<dbReference type="SUPFAM" id="SSF52540">
    <property type="entry name" value="P-loop containing nucleoside triphosphate hydrolases"/>
    <property type="match status" value="1"/>
</dbReference>
<dbReference type="InterPro" id="IPR003593">
    <property type="entry name" value="AAA+_ATPase"/>
</dbReference>
<keyword evidence="6" id="KW-1133">Transmembrane helix</keyword>
<keyword evidence="2" id="KW-0813">Transport</keyword>
<name>A0ABN9QXV8_9DINO</name>
<feature type="signal peptide" evidence="9">
    <location>
        <begin position="1"/>
        <end position="21"/>
    </location>
</feature>
<keyword evidence="3" id="KW-0812">Transmembrane</keyword>
<dbReference type="Proteomes" id="UP001189429">
    <property type="component" value="Unassembled WGS sequence"/>
</dbReference>
<dbReference type="SMART" id="SM00382">
    <property type="entry name" value="AAA"/>
    <property type="match status" value="1"/>
</dbReference>
<feature type="non-terminal residue" evidence="11">
    <location>
        <position position="1"/>
    </location>
</feature>
<evidence type="ECO:0000256" key="3">
    <source>
        <dbReference type="ARBA" id="ARBA00022692"/>
    </source>
</evidence>
<evidence type="ECO:0000256" key="9">
    <source>
        <dbReference type="SAM" id="SignalP"/>
    </source>
</evidence>
<proteinExistence type="inferred from homology"/>
<protein>
    <recommendedName>
        <fullName evidence="10">ABC transporter domain-containing protein</fullName>
    </recommendedName>
</protein>
<evidence type="ECO:0000256" key="6">
    <source>
        <dbReference type="ARBA" id="ARBA00022989"/>
    </source>
</evidence>
<keyword evidence="5" id="KW-0067">ATP-binding</keyword>
<evidence type="ECO:0000256" key="2">
    <source>
        <dbReference type="ARBA" id="ARBA00022448"/>
    </source>
</evidence>
<evidence type="ECO:0000256" key="5">
    <source>
        <dbReference type="ARBA" id="ARBA00022840"/>
    </source>
</evidence>
<dbReference type="PANTHER" id="PTHR11384">
    <property type="entry name" value="ATP-BINDING CASSETTE, SUB-FAMILY D MEMBER"/>
    <property type="match status" value="1"/>
</dbReference>
<evidence type="ECO:0000256" key="4">
    <source>
        <dbReference type="ARBA" id="ARBA00022741"/>
    </source>
</evidence>
<accession>A0ABN9QXV8</accession>
<feature type="chain" id="PRO_5046491386" description="ABC transporter domain-containing protein" evidence="9">
    <location>
        <begin position="22"/>
        <end position="463"/>
    </location>
</feature>